<accession>A0A1I3W3M2</accession>
<evidence type="ECO:0000256" key="2">
    <source>
        <dbReference type="SAM" id="Phobius"/>
    </source>
</evidence>
<dbReference type="InterPro" id="IPR006665">
    <property type="entry name" value="OmpA-like"/>
</dbReference>
<comment type="caution">
    <text evidence="4">The sequence shown here is derived from an EMBL/GenBank/DDBJ whole genome shotgun (WGS) entry which is preliminary data.</text>
</comment>
<reference evidence="4 5" key="1">
    <citation type="submission" date="2016-10" db="EMBL/GenBank/DDBJ databases">
        <authorList>
            <person name="Varghese N."/>
            <person name="Submissions S."/>
        </authorList>
    </citation>
    <scope>NUCLEOTIDE SEQUENCE [LARGE SCALE GENOMIC DNA]</scope>
    <source>
        <strain evidence="4 5">DSM 16392</strain>
    </source>
</reference>
<evidence type="ECO:0000256" key="1">
    <source>
        <dbReference type="PROSITE-ProRule" id="PRU00473"/>
    </source>
</evidence>
<dbReference type="InterPro" id="IPR050330">
    <property type="entry name" value="Bact_OuterMem_StrucFunc"/>
</dbReference>
<gene>
    <name evidence="4" type="ORF">SAMN04488518_101744</name>
</gene>
<dbReference type="PANTHER" id="PTHR30329">
    <property type="entry name" value="STATOR ELEMENT OF FLAGELLAR MOTOR COMPLEX"/>
    <property type="match status" value="1"/>
</dbReference>
<keyword evidence="2" id="KW-1133">Transmembrane helix</keyword>
<name>A0A1I3W3M2_9HYPH</name>
<dbReference type="RefSeq" id="WP_093516777.1">
    <property type="nucleotide sequence ID" value="NZ_FOSK01000001.1"/>
</dbReference>
<dbReference type="Gene3D" id="3.30.1330.60">
    <property type="entry name" value="OmpA-like domain"/>
    <property type="match status" value="1"/>
</dbReference>
<dbReference type="Proteomes" id="UP000199598">
    <property type="component" value="Unassembled WGS sequence"/>
</dbReference>
<dbReference type="InterPro" id="IPR036737">
    <property type="entry name" value="OmpA-like_sf"/>
</dbReference>
<protein>
    <submittedName>
        <fullName evidence="4">Outer membrane protein OmpA</fullName>
    </submittedName>
</protein>
<proteinExistence type="predicted"/>
<dbReference type="SUPFAM" id="SSF103088">
    <property type="entry name" value="OmpA-like"/>
    <property type="match status" value="1"/>
</dbReference>
<keyword evidence="1 2" id="KW-0472">Membrane</keyword>
<keyword evidence="5" id="KW-1185">Reference proteome</keyword>
<dbReference type="PANTHER" id="PTHR30329:SF21">
    <property type="entry name" value="LIPOPROTEIN YIAD-RELATED"/>
    <property type="match status" value="1"/>
</dbReference>
<dbReference type="EMBL" id="FOSK01000001">
    <property type="protein sequence ID" value="SFK01031.1"/>
    <property type="molecule type" value="Genomic_DNA"/>
</dbReference>
<organism evidence="4 5">
    <name type="scientific">Pseudovibrio ascidiaceicola</name>
    <dbReference type="NCBI Taxonomy" id="285279"/>
    <lineage>
        <taxon>Bacteria</taxon>
        <taxon>Pseudomonadati</taxon>
        <taxon>Pseudomonadota</taxon>
        <taxon>Alphaproteobacteria</taxon>
        <taxon>Hyphomicrobiales</taxon>
        <taxon>Stappiaceae</taxon>
        <taxon>Pseudovibrio</taxon>
    </lineage>
</organism>
<evidence type="ECO:0000259" key="3">
    <source>
        <dbReference type="PROSITE" id="PS51123"/>
    </source>
</evidence>
<evidence type="ECO:0000313" key="4">
    <source>
        <dbReference type="EMBL" id="SFK01031.1"/>
    </source>
</evidence>
<dbReference type="PROSITE" id="PS51123">
    <property type="entry name" value="OMPA_2"/>
    <property type="match status" value="1"/>
</dbReference>
<keyword evidence="2" id="KW-0812">Transmembrane</keyword>
<sequence>MKNILGSSPVTEDSEWVSVSDLMAGLMVIFLFIAVVYLRPLVEAKEQAIQDKEVLTNTQDTIKQIVVAWHDSEVSIYEALEAEFKDDLETWNAELEQETLTLRFKAPEVLFRSNEASLRPEFRRILADFFPRYMTVLNRFQDTIEEIRIEGHTSSEWGRGTPKSEAYFNNMALSQERTRAVLEYSIMLTAVRPFREWAFKHVTANGLSSSHTIQTETGFENARASRRVEFRVRTTTKDQIIKVIETIQ</sequence>
<evidence type="ECO:0000313" key="5">
    <source>
        <dbReference type="Proteomes" id="UP000199598"/>
    </source>
</evidence>
<feature type="domain" description="OmpA-like" evidence="3">
    <location>
        <begin position="98"/>
        <end position="236"/>
    </location>
</feature>
<feature type="transmembrane region" description="Helical" evidence="2">
    <location>
        <begin position="22"/>
        <end position="42"/>
    </location>
</feature>